<feature type="chain" id="PRO_5042874575" evidence="4">
    <location>
        <begin position="30"/>
        <end position="3454"/>
    </location>
</feature>
<comment type="caution">
    <text evidence="7">The sequence shown here is derived from an EMBL/GenBank/DDBJ whole genome shotgun (WGS) entry which is preliminary data.</text>
</comment>
<dbReference type="InterPro" id="IPR000436">
    <property type="entry name" value="Sushi_SCR_CCP_dom"/>
</dbReference>
<protein>
    <submittedName>
        <fullName evidence="7">Uncharacterized protein</fullName>
    </submittedName>
</protein>
<name>A0AAN9ASX7_9CAEN</name>
<dbReference type="SMART" id="SM00032">
    <property type="entry name" value="CCP"/>
    <property type="match status" value="1"/>
</dbReference>
<evidence type="ECO:0000259" key="6">
    <source>
        <dbReference type="PROSITE" id="PS50923"/>
    </source>
</evidence>
<keyword evidence="2" id="KW-0768">Sushi</keyword>
<keyword evidence="4" id="KW-0732">Signal</keyword>
<gene>
    <name evidence="7" type="ORF">V1264_008225</name>
</gene>
<dbReference type="PANTHER" id="PTHR16897:SF2">
    <property type="entry name" value="OS03G0226600 PROTEIN"/>
    <property type="match status" value="1"/>
</dbReference>
<dbReference type="PANTHER" id="PTHR16897">
    <property type="entry name" value="OS10G0105400 PROTEIN"/>
    <property type="match status" value="1"/>
</dbReference>
<dbReference type="CDD" id="cd00033">
    <property type="entry name" value="CCP"/>
    <property type="match status" value="1"/>
</dbReference>
<evidence type="ECO:0000256" key="2">
    <source>
        <dbReference type="PROSITE-ProRule" id="PRU00302"/>
    </source>
</evidence>
<dbReference type="Proteomes" id="UP001374579">
    <property type="component" value="Unassembled WGS sequence"/>
</dbReference>
<accession>A0AAN9ASX7</accession>
<dbReference type="EMBL" id="JBAMIC010000021">
    <property type="protein sequence ID" value="KAK7092487.1"/>
    <property type="molecule type" value="Genomic_DNA"/>
</dbReference>
<dbReference type="PROSITE" id="PS50853">
    <property type="entry name" value="FN3"/>
    <property type="match status" value="1"/>
</dbReference>
<dbReference type="Pfam" id="PF00084">
    <property type="entry name" value="Sushi"/>
    <property type="match status" value="1"/>
</dbReference>
<dbReference type="SUPFAM" id="SSF57535">
    <property type="entry name" value="Complement control module/SCR domain"/>
    <property type="match status" value="1"/>
</dbReference>
<keyword evidence="1" id="KW-1015">Disulfide bond</keyword>
<sequence>MGRNRWELCPWKPACILLLLVVAVTTERAIDKIKRVKRAAVKHYGHCPGDQSVTAPPGKTCARVHWNEPSGGSSRKSGGNPGDCFRAGDHRIKYEYDGALGWHWTSGDECSFTIRVTVHYCSSNPPSIAHGSRHCTGDSERVYGSVCHYTCPEDYLLQGPSSVTCQQNSGSMQWSNTFPTACRQACSWRKNHCWPGDCSAQLADNCHCRPGFKSVDVNGARLCDLDTPPLMDTCQLYLTDMYGTDTRSGYTGNVTDCTHQRDEIINTRPVRLTFKIGAHLNLSVGNYPRYLHKSEVGVVGTRVTAVRVALNGKEHQAVTEYFNTSTACNANADALHPVVHGMPLECTTSMNLSVVSLRDGEKLCVDMESFSGGYYTLQDETTRRIRGTTEFSPVSTKKRICFLYDESKPIHCSDEGCGREPLRLSTRITRQPEIRVHVEGWKDPIPRGGNESSASHIGEYRLEVHKMLLDGPVIKMDPTALPNFTHTWKASSSPNGSYDFIVPLPEESARMYAILLEVHDLAGDKGNVAYARRFVLYDNSSTLHFDGTMVVYSANARTNFTWQTNAFQDVCVNWTGHFYNKELKSNNPLKPIKPEDAMQMTENYEQTTGLLPVNGTNSVDGVVKFEMSWRLNEGNRTSFTEVNDLQRQTMCLRSRPIKDGEMYQVWIRATDIVGNTKIASTTVHIDHTGPKVTVHGLQGRLGKHGLYVHNSTDLSAITLSVHASDPHSGLERLDLIVGTTYLSEDVAHKTKGVQRLVNVTSCSGEKFCYCPDVGPCENYNYVIAFNEIINVNNSQGLHHREYYIAIRATNNAKLATNEIIDVLVDASPPTAGVVFEGLSDDVTAEMDFTSNDVMHVRWHGFTDHESGIMLYRVVTAERCLDKGEMESASNTTKVDGGFTSTTLKLPGEGHYFTSVIAYNGAMQPSTVACSDGLTYDTTAPMLRNVSLFHSRTGRAIACTPSNQTWLINANFTKVKLPPTSACLQVCAASSSRVDVDHIILTSNFSLEDELSDDLCRRLKPMTSEHHILLPSDYLKVEWAGLDDESHMEEFYVGIATDRSLRSSPDLLSFTPTQGRQSYHARHAGLGHGARFYVFLRAVNKAGLDVMLTLGPVIVDVTPPDVTGALNAFVRDGFLVVNWNNGTFSDTEQPKGVDFDFSFRVGHEAGFVTPFLSLPESLMSQCVHQNVTGCARYPVTTLQRHDTEQGRHFVFQLHVTNAAGHVTSVNTSGVRLPAHLPPSHGVVMDVLRLRPATTTKTPMTTMKTTAATSPLTQADSTVVTATTSNLPENVTTSDVRNMTNTSQTPIRPLRNQYHLLPEFSKDIDVVLQREEICIAWSGFYHAEDVAVEIAIGSSPNQDDVVKFSSVKNRSPACQNATLLPVYIKLFSVVKASSSGGTTLFSSDGFQIVPRNDAENRIKIFNGGGCKEQEVTGKHTLNSSESSLKLNAFTANLVHPGDILFVRISPFEPNLSFSDAVLLQTTLTGYQIIAKSSNATDTFPPTLAENSSLEMFNCLMDAEIIPASRKGFDVTWEVAGPWSSLVTTKKVEIMDETCLENSVKKSKYTHELCLAASVTADSRENRATIAGDIASGHQYTARITPCFDDGCLPSVASTPVLYDSTPRTVRIMHSGITAHNSLGVGIAVTAAVEPAFGHSSLGRSQPCVAKWTVSRDRYGSTALTDWSVTTSTSCSNITIQQDVDLTDTSMGTLYVCLQLLYPLRSENPTCKTLVRPRSLNSLFSFHLVEVDHNTLEHTNLEGFLHTHQLGSKLHQLYDLDVDFISSDTVLSAILSDADQRNVTWFLMTSQRAPPHGDCVADPECVTSKTTATGTVVFSRTLSKLRDGQSYYICALVASRSTKQQGQGHGKAEGQQEVCGDGVTVDDTSPEPGNVVIRNTQSGYLGNADNVMVTWTGFTDGGFQGIQSSQAHVYGLNYSVALGSYPGAEDISHYVPVGQLTTWTFDHLDVTPGTTCYATVKAADQMGHATQSSSDPVVVDITPPTVGHVNAGTITHESYVPGPELSVHWDGVEDMESGIKTLQIAVTSEGGQSIVPFQLCHGMSSTVVTTGRLVDGHSYVLLLKATNRAGLSSMTSSQPFVIDSSPPGPGVVRNSGTNTSVQSSYSREVGMYPVSWTGFDDPHSGLAYFRVGLGSAAKGVDINPYVYVGLQNSYVWKREFDQGKKYYVTVEACNHAGLCRVTSSSSMTFDNSPPSPGHVTVGFDGRHSKFFGHITSVPVQWVGFSDPQTGIADFRWCLGKSSTTCDVIPMTQTILSRGAVTSGISLPAATPLYVIVMARNAGGLETTSVSDSFQVDPTPPEVITQLHFVSPRDGRKLFSQWDRSILRLAWKFWDPDSTVVSHSVEMRSKLTGRLVMETINLAADTELTLTLKQKNLLLDGDSHWAAVTACNAAGLCATSTSSLLLIDSSPPVAGTFLSPLIWDKVNSSTTVLHLAWRDFSDVESDVIAYDVTMGREYNGEGLSKGVARVLHDNTTEDQTSTLQISETLEPGDEVYLSIRAENQVGLHSEIVRMAYTVLADSSNKTSGTLLLIRHSCDAYYCTKECTCAPTGEHCQISSLSACQSCSPADPSFANFSVHSYIGIRGKPHTFTTSLKCLEGHWEIKDPALLKNVSRFQWSFSLFNKTEGDGVFVADEEVWFDVGRNTDVIHCLPGSRVLQSGLRYVLHVRVWLSRDKYSTFTSEPVVVDQTPPKAMKRRTVIESGVTCKKDVDYVTTEPYVTACWNGVFQDPESPITRYEVWVGTARYGSDFLAKRDMALNTSLAISTTHMEEGTRYYVSLRAWNEAGLQTTLVSDGVSIDVMPPIPGVVFSSRHHNSRHAQSSQNSLDASWHGFEDRHSGVTSYHVALYDVDDVTEPVAPFTDVGFLTQFEFKGLSLAHGHRYFVSVKARDQAGLESAAINSSHILVDTTPPSGVSCKTFYLQDQATLDFTPTSSFLHDSYTGTLTAESLRPNELMKIEVQALNLDRGANGYLQVEEMRMPIYFKYTQSGDASAEHVFISPAVQNSTLTATVVAEGNSGASITAKFYRCNNTVETLTSAVTIQQLSSDVISVCARVMDKESGIRGMMIGVGTTEGGVQISPFTHVGHSGHAHFTVHVQHATLLYASVIAENHASQWSRFISRPVVMDRTGPLMSGVKVKVRYENEGQVNATLAVWVDAEWTAKDEESGVESCSCQLKGHTTSGPRLQLIDDVTRGTCQWLLKEPRHGAAVSVVITCVNRVQIHTSVTSETVVVLLEPPDLSHLSIVPLANSPMMSPFEQTDPYIQSSNASLQFHWRGLDDPTVAAVRYRFLQKQLPLADWRPLPVSKTSAVLDKGPSERLPEGEVTLQVQAQNHRHMMSDIKSQTIVVTHSKPTLTGNTASITITDDKLKLDWHNVFNNLRDVTFSVFAGTSEGYGDVINHMTTKSKSTTVYFFKKVSDLYVTIWATERNGVYGVYTGELMV</sequence>
<feature type="signal peptide" evidence="4">
    <location>
        <begin position="1"/>
        <end position="29"/>
    </location>
</feature>
<proteinExistence type="predicted"/>
<comment type="caution">
    <text evidence="2">Lacks conserved residue(s) required for the propagation of feature annotation.</text>
</comment>
<dbReference type="SUPFAM" id="SSF49265">
    <property type="entry name" value="Fibronectin type III"/>
    <property type="match status" value="2"/>
</dbReference>
<evidence type="ECO:0000259" key="5">
    <source>
        <dbReference type="PROSITE" id="PS50853"/>
    </source>
</evidence>
<evidence type="ECO:0000313" key="7">
    <source>
        <dbReference type="EMBL" id="KAK7092487.1"/>
    </source>
</evidence>
<feature type="domain" description="Fibronectin type-III" evidence="5">
    <location>
        <begin position="2713"/>
        <end position="2816"/>
    </location>
</feature>
<dbReference type="InterPro" id="IPR035976">
    <property type="entry name" value="Sushi/SCR/CCP_sf"/>
</dbReference>
<keyword evidence="8" id="KW-1185">Reference proteome</keyword>
<reference evidence="7 8" key="1">
    <citation type="submission" date="2024-02" db="EMBL/GenBank/DDBJ databases">
        <title>Chromosome-scale genome assembly of the rough periwinkle Littorina saxatilis.</title>
        <authorList>
            <person name="De Jode A."/>
            <person name="Faria R."/>
            <person name="Formenti G."/>
            <person name="Sims Y."/>
            <person name="Smith T.P."/>
            <person name="Tracey A."/>
            <person name="Wood J.M.D."/>
            <person name="Zagrodzka Z.B."/>
            <person name="Johannesson K."/>
            <person name="Butlin R.K."/>
            <person name="Leder E.H."/>
        </authorList>
    </citation>
    <scope>NUCLEOTIDE SEQUENCE [LARGE SCALE GENOMIC DNA]</scope>
    <source>
        <strain evidence="7">Snail1</strain>
        <tissue evidence="7">Muscle</tissue>
    </source>
</reference>
<feature type="region of interest" description="Disordered" evidence="3">
    <location>
        <begin position="1857"/>
        <end position="1885"/>
    </location>
</feature>
<dbReference type="InterPro" id="IPR036116">
    <property type="entry name" value="FN3_sf"/>
</dbReference>
<dbReference type="Gene3D" id="2.10.70.10">
    <property type="entry name" value="Complement Module, domain 1"/>
    <property type="match status" value="1"/>
</dbReference>
<evidence type="ECO:0000256" key="1">
    <source>
        <dbReference type="ARBA" id="ARBA00023157"/>
    </source>
</evidence>
<evidence type="ECO:0000256" key="4">
    <source>
        <dbReference type="SAM" id="SignalP"/>
    </source>
</evidence>
<dbReference type="PROSITE" id="PS50923">
    <property type="entry name" value="SUSHI"/>
    <property type="match status" value="1"/>
</dbReference>
<evidence type="ECO:0000256" key="3">
    <source>
        <dbReference type="SAM" id="MobiDB-lite"/>
    </source>
</evidence>
<feature type="domain" description="Sushi" evidence="6">
    <location>
        <begin position="119"/>
        <end position="184"/>
    </location>
</feature>
<evidence type="ECO:0000313" key="8">
    <source>
        <dbReference type="Proteomes" id="UP001374579"/>
    </source>
</evidence>
<dbReference type="InterPro" id="IPR003961">
    <property type="entry name" value="FN3_dom"/>
</dbReference>
<organism evidence="7 8">
    <name type="scientific">Littorina saxatilis</name>
    <dbReference type="NCBI Taxonomy" id="31220"/>
    <lineage>
        <taxon>Eukaryota</taxon>
        <taxon>Metazoa</taxon>
        <taxon>Spiralia</taxon>
        <taxon>Lophotrochozoa</taxon>
        <taxon>Mollusca</taxon>
        <taxon>Gastropoda</taxon>
        <taxon>Caenogastropoda</taxon>
        <taxon>Littorinimorpha</taxon>
        <taxon>Littorinoidea</taxon>
        <taxon>Littorinidae</taxon>
        <taxon>Littorina</taxon>
    </lineage>
</organism>